<feature type="transmembrane region" description="Helical" evidence="6">
    <location>
        <begin position="351"/>
        <end position="373"/>
    </location>
</feature>
<keyword evidence="9" id="KW-1185">Reference proteome</keyword>
<reference evidence="8" key="1">
    <citation type="submission" date="2020-06" db="EMBL/GenBank/DDBJ databases">
        <title>Draft genome of Bugula neritina, a colonial animal packing powerful symbionts and potential medicines.</title>
        <authorList>
            <person name="Rayko M."/>
        </authorList>
    </citation>
    <scope>NUCLEOTIDE SEQUENCE [LARGE SCALE GENOMIC DNA]</scope>
    <source>
        <strain evidence="8">Kwan_BN1</strain>
    </source>
</reference>
<evidence type="ECO:0000256" key="6">
    <source>
        <dbReference type="SAM" id="Phobius"/>
    </source>
</evidence>
<dbReference type="SUPFAM" id="SSF103473">
    <property type="entry name" value="MFS general substrate transporter"/>
    <property type="match status" value="1"/>
</dbReference>
<evidence type="ECO:0000256" key="3">
    <source>
        <dbReference type="ARBA" id="ARBA00022989"/>
    </source>
</evidence>
<feature type="domain" description="Major facilitator superfamily (MFS) profile" evidence="7">
    <location>
        <begin position="22"/>
        <end position="471"/>
    </location>
</feature>
<feature type="transmembrane region" description="Helical" evidence="6">
    <location>
        <begin position="446"/>
        <end position="465"/>
    </location>
</feature>
<feature type="transmembrane region" description="Helical" evidence="6">
    <location>
        <begin position="318"/>
        <end position="339"/>
    </location>
</feature>
<dbReference type="InterPro" id="IPR036259">
    <property type="entry name" value="MFS_trans_sf"/>
</dbReference>
<dbReference type="PROSITE" id="PS50850">
    <property type="entry name" value="MFS"/>
    <property type="match status" value="1"/>
</dbReference>
<feature type="transmembrane region" description="Helical" evidence="6">
    <location>
        <begin position="234"/>
        <end position="254"/>
    </location>
</feature>
<dbReference type="GO" id="GO:0022857">
    <property type="term" value="F:transmembrane transporter activity"/>
    <property type="evidence" value="ECO:0007669"/>
    <property type="project" value="InterPro"/>
</dbReference>
<keyword evidence="3 6" id="KW-1133">Transmembrane helix</keyword>
<dbReference type="PROSITE" id="PS51257">
    <property type="entry name" value="PROKAR_LIPOPROTEIN"/>
    <property type="match status" value="1"/>
</dbReference>
<keyword evidence="4 6" id="KW-0472">Membrane</keyword>
<dbReference type="GO" id="GO:0016020">
    <property type="term" value="C:membrane"/>
    <property type="evidence" value="ECO:0007669"/>
    <property type="project" value="UniProtKB-SubCell"/>
</dbReference>
<evidence type="ECO:0000256" key="1">
    <source>
        <dbReference type="ARBA" id="ARBA00004141"/>
    </source>
</evidence>
<dbReference type="AlphaFoldDB" id="A0A7J7J4W4"/>
<dbReference type="EMBL" id="VXIV02003118">
    <property type="protein sequence ID" value="KAF6021135.1"/>
    <property type="molecule type" value="Genomic_DNA"/>
</dbReference>
<evidence type="ECO:0000256" key="5">
    <source>
        <dbReference type="SAM" id="MobiDB-lite"/>
    </source>
</evidence>
<dbReference type="PANTHER" id="PTHR24064">
    <property type="entry name" value="SOLUTE CARRIER FAMILY 22 MEMBER"/>
    <property type="match status" value="1"/>
</dbReference>
<dbReference type="Pfam" id="PF00083">
    <property type="entry name" value="Sugar_tr"/>
    <property type="match status" value="1"/>
</dbReference>
<organism evidence="8 9">
    <name type="scientific">Bugula neritina</name>
    <name type="common">Brown bryozoan</name>
    <name type="synonym">Sertularia neritina</name>
    <dbReference type="NCBI Taxonomy" id="10212"/>
    <lineage>
        <taxon>Eukaryota</taxon>
        <taxon>Metazoa</taxon>
        <taxon>Spiralia</taxon>
        <taxon>Lophotrochozoa</taxon>
        <taxon>Bryozoa</taxon>
        <taxon>Gymnolaemata</taxon>
        <taxon>Cheilostomatida</taxon>
        <taxon>Flustrina</taxon>
        <taxon>Buguloidea</taxon>
        <taxon>Bugulidae</taxon>
        <taxon>Bugula</taxon>
    </lineage>
</organism>
<feature type="transmembrane region" description="Helical" evidence="6">
    <location>
        <begin position="22"/>
        <end position="46"/>
    </location>
</feature>
<feature type="region of interest" description="Disordered" evidence="5">
    <location>
        <begin position="473"/>
        <end position="521"/>
    </location>
</feature>
<dbReference type="OrthoDB" id="5141738at2759"/>
<gene>
    <name evidence="8" type="ORF">EB796_020557</name>
</gene>
<evidence type="ECO:0000256" key="4">
    <source>
        <dbReference type="ARBA" id="ARBA00023136"/>
    </source>
</evidence>
<comment type="caution">
    <text evidence="8">The sequence shown here is derived from an EMBL/GenBank/DDBJ whole genome shotgun (WGS) entry which is preliminary data.</text>
</comment>
<name>A0A7J7J4W4_BUGNE</name>
<dbReference type="Gene3D" id="1.20.1250.20">
    <property type="entry name" value="MFS general substrate transporter like domains"/>
    <property type="match status" value="1"/>
</dbReference>
<evidence type="ECO:0000313" key="9">
    <source>
        <dbReference type="Proteomes" id="UP000593567"/>
    </source>
</evidence>
<feature type="transmembrane region" description="Helical" evidence="6">
    <location>
        <begin position="116"/>
        <end position="135"/>
    </location>
</feature>
<evidence type="ECO:0000313" key="8">
    <source>
        <dbReference type="EMBL" id="KAF6021135.1"/>
    </source>
</evidence>
<sequence>MARHLDVNQYLTVVGGIGRPQWIAFILIGCIVMQFGWVMLSVIFTLKVPNFRCVDEDYLTGVLNTNTSDLWKDGQCTYTYIENNTTLTKKCGKFVYNREHGETVIERFNLVCDRKYITTIIEMVYMTVVGVGSLIGSALGDRFGRKIVIIVAALITSVCGIIQAFSVNIVMYATFRLLSGLFIASIYSPSSSLLTEMVSPRRRPDILNGMAIFWILGASSLSLISYLLRDWWKLLLFCNAPGLLFGIAMIWGVYESPHWLATIGKTEEALEVLEKIAKAKNIDTSGLGFNTSACRHDDITKETANKESFLQVWRHKRLVIHFFLFSYGWLTCSICYYVLMFGVRTLPGNIYINNFISAAVEALGYLLCFLVAWLDPDKLVTAMSMVGKLCITSAWQIIIIWSSELYPTTHRCTLLALNTVISKVGSVLAPFILQLEDFIDIPNEKLIIPILFVALMAVGGILHIIPPETNQRRLPETSEEANVSSFPVAIDQPCDTNGMSEDEETEKHDLLLESMKTSQSV</sequence>
<comment type="subcellular location">
    <subcellularLocation>
        <location evidence="1">Membrane</location>
        <topology evidence="1">Multi-pass membrane protein</topology>
    </subcellularLocation>
</comment>
<protein>
    <recommendedName>
        <fullName evidence="7">Major facilitator superfamily (MFS) profile domain-containing protein</fullName>
    </recommendedName>
</protein>
<dbReference type="InterPro" id="IPR020846">
    <property type="entry name" value="MFS_dom"/>
</dbReference>
<feature type="transmembrane region" description="Helical" evidence="6">
    <location>
        <begin position="379"/>
        <end position="401"/>
    </location>
</feature>
<evidence type="ECO:0000256" key="2">
    <source>
        <dbReference type="ARBA" id="ARBA00022692"/>
    </source>
</evidence>
<feature type="transmembrane region" description="Helical" evidence="6">
    <location>
        <begin position="206"/>
        <end position="227"/>
    </location>
</feature>
<feature type="transmembrane region" description="Helical" evidence="6">
    <location>
        <begin position="413"/>
        <end position="434"/>
    </location>
</feature>
<accession>A0A7J7J4W4</accession>
<dbReference type="InterPro" id="IPR005828">
    <property type="entry name" value="MFS_sugar_transport-like"/>
</dbReference>
<dbReference type="Proteomes" id="UP000593567">
    <property type="component" value="Unassembled WGS sequence"/>
</dbReference>
<evidence type="ECO:0000259" key="7">
    <source>
        <dbReference type="PROSITE" id="PS50850"/>
    </source>
</evidence>
<keyword evidence="2 6" id="KW-0812">Transmembrane</keyword>
<proteinExistence type="predicted"/>
<feature type="transmembrane region" description="Helical" evidence="6">
    <location>
        <begin position="177"/>
        <end position="194"/>
    </location>
</feature>
<feature type="transmembrane region" description="Helical" evidence="6">
    <location>
        <begin position="147"/>
        <end position="170"/>
    </location>
</feature>